<evidence type="ECO:0000313" key="2">
    <source>
        <dbReference type="Proteomes" id="UP001497527"/>
    </source>
</evidence>
<organism evidence="1 2">
    <name type="scientific">Tenacibaculum polynesiense</name>
    <dbReference type="NCBI Taxonomy" id="3137857"/>
    <lineage>
        <taxon>Bacteria</taxon>
        <taxon>Pseudomonadati</taxon>
        <taxon>Bacteroidota</taxon>
        <taxon>Flavobacteriia</taxon>
        <taxon>Flavobacteriales</taxon>
        <taxon>Flavobacteriaceae</taxon>
        <taxon>Tenacibaculum</taxon>
    </lineage>
</organism>
<accession>A0ABP1EW83</accession>
<dbReference type="RefSeq" id="WP_348715141.1">
    <property type="nucleotide sequence ID" value="NZ_CAXJIO010000010.1"/>
</dbReference>
<comment type="caution">
    <text evidence="1">The sequence shown here is derived from an EMBL/GenBank/DDBJ whole genome shotgun (WGS) entry which is preliminary data.</text>
</comment>
<proteinExistence type="predicted"/>
<keyword evidence="2" id="KW-1185">Reference proteome</keyword>
<sequence length="107" mass="12856">MTKPNKKRGFRPIKVENINFNWCFQGIIDVRPDNHKENILTVDFGWYDVWGYVNDKENRPPEFEPKIVTPKFVSDSIKFALNNGWNTELKNNKFNIIYRDKNYKIED</sequence>
<name>A0ABP1EW83_9FLAO</name>
<evidence type="ECO:0000313" key="1">
    <source>
        <dbReference type="EMBL" id="CAL2101707.1"/>
    </source>
</evidence>
<gene>
    <name evidence="1" type="ORF">T190423A01A_10270</name>
</gene>
<dbReference type="EMBL" id="CAXJIO010000010">
    <property type="protein sequence ID" value="CAL2101707.1"/>
    <property type="molecule type" value="Genomic_DNA"/>
</dbReference>
<reference evidence="1 2" key="1">
    <citation type="submission" date="2024-05" db="EMBL/GenBank/DDBJ databases">
        <authorList>
            <person name="Duchaud E."/>
        </authorList>
    </citation>
    <scope>NUCLEOTIDE SEQUENCE [LARGE SCALE GENOMIC DNA]</scope>
    <source>
        <strain evidence="1">Ena-SAMPLE-TAB-13-05-2024-13:56:06:370-140308</strain>
    </source>
</reference>
<protein>
    <submittedName>
        <fullName evidence="1">Uncharacterized protein</fullName>
    </submittedName>
</protein>
<dbReference type="Proteomes" id="UP001497527">
    <property type="component" value="Unassembled WGS sequence"/>
</dbReference>